<evidence type="ECO:0000259" key="1">
    <source>
        <dbReference type="Pfam" id="PF00561"/>
    </source>
</evidence>
<dbReference type="RefSeq" id="WP_006348901.1">
    <property type="nucleotide sequence ID" value="NZ_CP029159.1"/>
</dbReference>
<evidence type="ECO:0000313" key="3">
    <source>
        <dbReference type="Proteomes" id="UP000005940"/>
    </source>
</evidence>
<dbReference type="EMBL" id="CP029159">
    <property type="protein sequence ID" value="QKM69508.1"/>
    <property type="molecule type" value="Genomic_DNA"/>
</dbReference>
<dbReference type="PANTHER" id="PTHR43798">
    <property type="entry name" value="MONOACYLGLYCEROL LIPASE"/>
    <property type="match status" value="1"/>
</dbReference>
<feature type="domain" description="AB hydrolase-1" evidence="1">
    <location>
        <begin position="21"/>
        <end position="125"/>
    </location>
</feature>
<protein>
    <submittedName>
        <fullName evidence="2">Alpha/beta hydrolase</fullName>
    </submittedName>
</protein>
<gene>
    <name evidence="2" type="ORF">STSU_022375</name>
</gene>
<evidence type="ECO:0000313" key="2">
    <source>
        <dbReference type="EMBL" id="QKM69508.1"/>
    </source>
</evidence>
<reference evidence="2 3" key="1">
    <citation type="journal article" date="2012" name="J. Bacteriol.">
        <title>Draft genome of Streptomyces tsukubaensis NRRL 18488, the producer of the clinically important immunosuppressant tacrolimus (FK506).</title>
        <authorList>
            <person name="Barreiro C."/>
            <person name="Prieto C."/>
            <person name="Sola-Landa A."/>
            <person name="Solera E."/>
            <person name="Martinez-Castro M."/>
            <person name="Perez-Redondo R."/>
            <person name="Garcia-Estrada C."/>
            <person name="Aparicio J.F."/>
            <person name="Fernandez-Martinez L.T."/>
            <person name="Santos-Aberturas J."/>
            <person name="Salehi-Najafabadi Z."/>
            <person name="Rodriguez-Garcia A."/>
            <person name="Tauch A."/>
            <person name="Martin J.F."/>
        </authorList>
    </citation>
    <scope>NUCLEOTIDE SEQUENCE [LARGE SCALE GENOMIC DNA]</scope>
    <source>
        <strain evidence="3">DSM 42081 / NBRC 108919 / NRRL 18488 / 9993</strain>
    </source>
</reference>
<dbReference type="SUPFAM" id="SSF53474">
    <property type="entry name" value="alpha/beta-Hydrolases"/>
    <property type="match status" value="1"/>
</dbReference>
<dbReference type="Gene3D" id="3.40.50.1820">
    <property type="entry name" value="alpha/beta hydrolase"/>
    <property type="match status" value="1"/>
</dbReference>
<dbReference type="GO" id="GO:0016787">
    <property type="term" value="F:hydrolase activity"/>
    <property type="evidence" value="ECO:0007669"/>
    <property type="project" value="UniProtKB-KW"/>
</dbReference>
<dbReference type="AlphaFoldDB" id="I2MZD3"/>
<name>I2MZD3_STRT9</name>
<accession>I2MZD3</accession>
<organism evidence="2 3">
    <name type="scientific">Streptomyces tsukubensis (strain DSM 42081 / NBRC 108919 / NRRL 18488 / 9993)</name>
    <dbReference type="NCBI Taxonomy" id="1114943"/>
    <lineage>
        <taxon>Bacteria</taxon>
        <taxon>Bacillati</taxon>
        <taxon>Actinomycetota</taxon>
        <taxon>Actinomycetes</taxon>
        <taxon>Kitasatosporales</taxon>
        <taxon>Streptomycetaceae</taxon>
        <taxon>Streptomyces</taxon>
    </lineage>
</organism>
<dbReference type="InterPro" id="IPR000073">
    <property type="entry name" value="AB_hydrolase_1"/>
</dbReference>
<dbReference type="InterPro" id="IPR050266">
    <property type="entry name" value="AB_hydrolase_sf"/>
</dbReference>
<keyword evidence="3" id="KW-1185">Reference proteome</keyword>
<keyword evidence="2" id="KW-0378">Hydrolase</keyword>
<dbReference type="Proteomes" id="UP000005940">
    <property type="component" value="Chromosome"/>
</dbReference>
<sequence length="286" mass="31491">MPQLTLDQGTVHYRDTGEGEPVLLLHGYLMDSRLWEPVVERLAPDFRCITPDLPLGAHRIPMNPGADLSLAGIARMVVDLIAGLGLPRVTLVGNDLGTAVAQLVAARHPERIGRLVLTNGECFDNCPSPWFRSLGPASRVPGLLALTFRGLRLRAVRRMPFAFGLLTKGALPHELIDDWLGAFFTDPGVRRDCIKVTRGIVPTALLEPAVRLAFFDRPTLLVFAREDRLFPYAHGERLAALVPGARLETVLDSRTWLMRDQPELTARLIGDFIRSTPVDAAPAEMS</sequence>
<dbReference type="Pfam" id="PF00561">
    <property type="entry name" value="Abhydrolase_1"/>
    <property type="match status" value="1"/>
</dbReference>
<dbReference type="PRINTS" id="PR00111">
    <property type="entry name" value="ABHYDROLASE"/>
</dbReference>
<dbReference type="InterPro" id="IPR029058">
    <property type="entry name" value="AB_hydrolase_fold"/>
</dbReference>
<proteinExistence type="predicted"/>